<feature type="active site" evidence="8 11">
    <location>
        <position position="618"/>
    </location>
</feature>
<dbReference type="InterPro" id="IPR027065">
    <property type="entry name" value="Lon_Prtase"/>
</dbReference>
<evidence type="ECO:0000256" key="3">
    <source>
        <dbReference type="ARBA" id="ARBA00022801"/>
    </source>
</evidence>
<evidence type="ECO:0000256" key="4">
    <source>
        <dbReference type="ARBA" id="ARBA00022825"/>
    </source>
</evidence>
<sequence>MIFFRKSQDDPEGQIGKLDVLRAAVHKAKLPHHVHRVVLKELELLESLDPSTAEYGIGITYLDYLVSLPWFHFTEDDLRLDHVHAVLEADHYGLQPVKERILEYLAVRTLCSLQEFQILVVDDEQIARTNLEYVLRKEGYRVDTAANGEEALRKIKACPFDLILTDLKMEKLDGLQLLEQTRKEAPHAETVIITGYATVDSAVESLKKGAVHYLSKPVQLDALRALVRSIKEKKRHMQMARGPVLCFSGPPGTGKTSIGRSIAKALGRRFAHMSLAGLRDEAELRGHRRTYVGAMPGRIIQEIRRLGVRNPVLMLDEIDKIGQDFRGDPASVLLEILDAEQNTLFMDHYLDVPFDLSATMFIATANVVERLPGPLLDRMEVIEFSGYTGKEKEQIAQRHLIPKKLRENALEGCKVHFTDEAIRAVVRDYTREPGLRQLEREIASICRKLARAYVQGTQILGQPEYIDEVAVKELLGPPRYAPTAAATAPRVGVTTGLVWSELGGEIIFVEATRMPGARQLILTGSLGSVLKESAQTALSFVRSHAEALGIDPHFFQETDIHIHIPAGAIPKDGPSAGATICLALVSLLTRRPARCDVAISAEMTLGGRLLAVSGVREKLLAAQRAHLRTVILPEGNKAEVENLPADVLEGLTILTFGEILQAVEEVLASEPLSVPQEPKTPCRI</sequence>
<dbReference type="EMBL" id="RJVA01000009">
    <property type="protein sequence ID" value="ROR03243.1"/>
    <property type="molecule type" value="Genomic_DNA"/>
</dbReference>
<evidence type="ECO:0000256" key="10">
    <source>
        <dbReference type="PROSITE-ProRule" id="PRU00169"/>
    </source>
</evidence>
<gene>
    <name evidence="14" type="ORF">EDC27_0505</name>
</gene>
<dbReference type="PIRSF" id="PIRSF001174">
    <property type="entry name" value="Lon_proteas"/>
    <property type="match status" value="1"/>
</dbReference>
<dbReference type="PROSITE" id="PS01046">
    <property type="entry name" value="LON_SER"/>
    <property type="match status" value="1"/>
</dbReference>
<evidence type="ECO:0000256" key="9">
    <source>
        <dbReference type="PIRSR" id="PIRSR001174-2"/>
    </source>
</evidence>
<feature type="domain" description="Lon proteolytic" evidence="13">
    <location>
        <begin position="488"/>
        <end position="669"/>
    </location>
</feature>
<dbReference type="InterPro" id="IPR020568">
    <property type="entry name" value="Ribosomal_Su5_D2-typ_SF"/>
</dbReference>
<evidence type="ECO:0000256" key="5">
    <source>
        <dbReference type="ARBA" id="ARBA00022840"/>
    </source>
</evidence>
<evidence type="ECO:0000256" key="1">
    <source>
        <dbReference type="ARBA" id="ARBA00022670"/>
    </source>
</evidence>
<dbReference type="Gene3D" id="3.40.50.2300">
    <property type="match status" value="1"/>
</dbReference>
<reference evidence="14 15" key="1">
    <citation type="submission" date="2018-11" db="EMBL/GenBank/DDBJ databases">
        <title>Genomic Encyclopedia of Type Strains, Phase IV (KMG-IV): sequencing the most valuable type-strain genomes for metagenomic binning, comparative biology and taxonomic classification.</title>
        <authorList>
            <person name="Goeker M."/>
        </authorList>
    </citation>
    <scope>NUCLEOTIDE SEQUENCE [LARGE SCALE GENOMIC DNA]</scope>
    <source>
        <strain evidence="14 15">DSM 22027</strain>
    </source>
</reference>
<dbReference type="EC" id="3.4.21.53" evidence="7 11"/>
<dbReference type="FunFam" id="3.40.50.300:FF:000021">
    <property type="entry name" value="Lon protease homolog"/>
    <property type="match status" value="1"/>
</dbReference>
<keyword evidence="4 11" id="KW-0720">Serine protease</keyword>
<dbReference type="Pfam" id="PF00004">
    <property type="entry name" value="AAA"/>
    <property type="match status" value="1"/>
</dbReference>
<feature type="modified residue" description="4-aspartylphosphate" evidence="10">
    <location>
        <position position="166"/>
    </location>
</feature>
<evidence type="ECO:0000259" key="12">
    <source>
        <dbReference type="PROSITE" id="PS50110"/>
    </source>
</evidence>
<dbReference type="PROSITE" id="PS50110">
    <property type="entry name" value="RESPONSE_REGULATORY"/>
    <property type="match status" value="1"/>
</dbReference>
<protein>
    <recommendedName>
        <fullName evidence="7 11">endopeptidase La</fullName>
        <ecNumber evidence="7 11">3.4.21.53</ecNumber>
    </recommendedName>
</protein>
<dbReference type="SUPFAM" id="SSF52172">
    <property type="entry name" value="CheY-like"/>
    <property type="match status" value="1"/>
</dbReference>
<dbReference type="RefSeq" id="WP_123289032.1">
    <property type="nucleotide sequence ID" value="NZ_RJVA01000009.1"/>
</dbReference>
<keyword evidence="2 9" id="KW-0547">Nucleotide-binding</keyword>
<dbReference type="AlphaFoldDB" id="A0A3N1VKA7"/>
<keyword evidence="3 11" id="KW-0378">Hydrolase</keyword>
<dbReference type="InterPro" id="IPR003593">
    <property type="entry name" value="AAA+_ATPase"/>
</dbReference>
<keyword evidence="10" id="KW-0597">Phosphoprotein</keyword>
<keyword evidence="1 11" id="KW-0645">Protease</keyword>
<dbReference type="SMART" id="SM00382">
    <property type="entry name" value="AAA"/>
    <property type="match status" value="1"/>
</dbReference>
<dbReference type="GO" id="GO:0000160">
    <property type="term" value="P:phosphorelay signal transduction system"/>
    <property type="evidence" value="ECO:0007669"/>
    <property type="project" value="InterPro"/>
</dbReference>
<dbReference type="Gene3D" id="1.10.8.60">
    <property type="match status" value="1"/>
</dbReference>
<dbReference type="CDD" id="cd17536">
    <property type="entry name" value="REC_YesN-like"/>
    <property type="match status" value="1"/>
</dbReference>
<dbReference type="InterPro" id="IPR008269">
    <property type="entry name" value="Lon_proteolytic"/>
</dbReference>
<evidence type="ECO:0000313" key="15">
    <source>
        <dbReference type="Proteomes" id="UP000276223"/>
    </source>
</evidence>
<dbReference type="PANTHER" id="PTHR10046">
    <property type="entry name" value="ATP DEPENDENT LON PROTEASE FAMILY MEMBER"/>
    <property type="match status" value="1"/>
</dbReference>
<dbReference type="InterPro" id="IPR014721">
    <property type="entry name" value="Ribsml_uS5_D2-typ_fold_subgr"/>
</dbReference>
<dbReference type="Gene3D" id="3.30.230.10">
    <property type="match status" value="1"/>
</dbReference>
<dbReference type="InterPro" id="IPR008268">
    <property type="entry name" value="Peptidase_S16_AS"/>
</dbReference>
<keyword evidence="15" id="KW-1185">Reference proteome</keyword>
<dbReference type="SMART" id="SM00448">
    <property type="entry name" value="REC"/>
    <property type="match status" value="1"/>
</dbReference>
<evidence type="ECO:0000256" key="6">
    <source>
        <dbReference type="ARBA" id="ARBA00050665"/>
    </source>
</evidence>
<dbReference type="Proteomes" id="UP000276223">
    <property type="component" value="Unassembled WGS sequence"/>
</dbReference>
<dbReference type="GO" id="GO:0016887">
    <property type="term" value="F:ATP hydrolysis activity"/>
    <property type="evidence" value="ECO:0007669"/>
    <property type="project" value="InterPro"/>
</dbReference>
<dbReference type="GO" id="GO:0030163">
    <property type="term" value="P:protein catabolic process"/>
    <property type="evidence" value="ECO:0007669"/>
    <property type="project" value="InterPro"/>
</dbReference>
<dbReference type="GO" id="GO:0004252">
    <property type="term" value="F:serine-type endopeptidase activity"/>
    <property type="evidence" value="ECO:0007669"/>
    <property type="project" value="UniProtKB-UniRule"/>
</dbReference>
<dbReference type="SUPFAM" id="SSF52540">
    <property type="entry name" value="P-loop containing nucleoside triphosphate hydrolases"/>
    <property type="match status" value="1"/>
</dbReference>
<keyword evidence="5 9" id="KW-0067">ATP-binding</keyword>
<evidence type="ECO:0000256" key="8">
    <source>
        <dbReference type="PIRSR" id="PIRSR001174-1"/>
    </source>
</evidence>
<dbReference type="GO" id="GO:0004176">
    <property type="term" value="F:ATP-dependent peptidase activity"/>
    <property type="evidence" value="ECO:0007669"/>
    <property type="project" value="UniProtKB-UniRule"/>
</dbReference>
<dbReference type="Pfam" id="PF00072">
    <property type="entry name" value="Response_reg"/>
    <property type="match status" value="1"/>
</dbReference>
<dbReference type="GO" id="GO:0006508">
    <property type="term" value="P:proteolysis"/>
    <property type="evidence" value="ECO:0007669"/>
    <property type="project" value="UniProtKB-KW"/>
</dbReference>
<dbReference type="Pfam" id="PF22667">
    <property type="entry name" value="Lon_lid"/>
    <property type="match status" value="1"/>
</dbReference>
<evidence type="ECO:0000256" key="11">
    <source>
        <dbReference type="PROSITE-ProRule" id="PRU01122"/>
    </source>
</evidence>
<dbReference type="Gene3D" id="3.40.50.300">
    <property type="entry name" value="P-loop containing nucleotide triphosphate hydrolases"/>
    <property type="match status" value="1"/>
</dbReference>
<dbReference type="GO" id="GO:0005524">
    <property type="term" value="F:ATP binding"/>
    <property type="evidence" value="ECO:0007669"/>
    <property type="project" value="UniProtKB-KW"/>
</dbReference>
<dbReference type="InterPro" id="IPR003959">
    <property type="entry name" value="ATPase_AAA_core"/>
</dbReference>
<dbReference type="InterPro" id="IPR027417">
    <property type="entry name" value="P-loop_NTPase"/>
</dbReference>
<dbReference type="PROSITE" id="PS51786">
    <property type="entry name" value="LON_PROTEOLYTIC"/>
    <property type="match status" value="1"/>
</dbReference>
<evidence type="ECO:0000256" key="2">
    <source>
        <dbReference type="ARBA" id="ARBA00022741"/>
    </source>
</evidence>
<name>A0A3N1VKA7_9BACT</name>
<dbReference type="SUPFAM" id="SSF54211">
    <property type="entry name" value="Ribosomal protein S5 domain 2-like"/>
    <property type="match status" value="1"/>
</dbReference>
<evidence type="ECO:0000256" key="7">
    <source>
        <dbReference type="ARBA" id="ARBA00066743"/>
    </source>
</evidence>
<organism evidence="14 15">
    <name type="scientific">Desulfosoma caldarium</name>
    <dbReference type="NCBI Taxonomy" id="610254"/>
    <lineage>
        <taxon>Bacteria</taxon>
        <taxon>Pseudomonadati</taxon>
        <taxon>Thermodesulfobacteriota</taxon>
        <taxon>Syntrophobacteria</taxon>
        <taxon>Syntrophobacterales</taxon>
        <taxon>Syntrophobacteraceae</taxon>
        <taxon>Desulfosoma</taxon>
    </lineage>
</organism>
<feature type="binding site" evidence="9">
    <location>
        <begin position="249"/>
        <end position="256"/>
    </location>
    <ligand>
        <name>ATP</name>
        <dbReference type="ChEBI" id="CHEBI:30616"/>
    </ligand>
</feature>
<feature type="domain" description="Response regulatory" evidence="12">
    <location>
        <begin position="117"/>
        <end position="231"/>
    </location>
</feature>
<accession>A0A3N1VKA7</accession>
<dbReference type="Pfam" id="PF05362">
    <property type="entry name" value="Lon_C"/>
    <property type="match status" value="1"/>
</dbReference>
<dbReference type="InterPro" id="IPR004815">
    <property type="entry name" value="Lon_bac/euk-typ"/>
</dbReference>
<feature type="active site" evidence="8 11">
    <location>
        <position position="575"/>
    </location>
</feature>
<dbReference type="CDD" id="cd19500">
    <property type="entry name" value="RecA-like_Lon"/>
    <property type="match status" value="1"/>
</dbReference>
<comment type="catalytic activity">
    <reaction evidence="6 11">
        <text>Hydrolysis of proteins in presence of ATP.</text>
        <dbReference type="EC" id="3.4.21.53"/>
    </reaction>
</comment>
<dbReference type="Gene3D" id="1.20.5.5270">
    <property type="match status" value="1"/>
</dbReference>
<dbReference type="InterPro" id="IPR011006">
    <property type="entry name" value="CheY-like_superfamily"/>
</dbReference>
<comment type="similarity">
    <text evidence="11">Belongs to the peptidase S16 family.</text>
</comment>
<proteinExistence type="inferred from homology"/>
<dbReference type="InterPro" id="IPR001789">
    <property type="entry name" value="Sig_transdc_resp-reg_receiver"/>
</dbReference>
<comment type="caution">
    <text evidence="14">The sequence shown here is derived from an EMBL/GenBank/DDBJ whole genome shotgun (WGS) entry which is preliminary data.</text>
</comment>
<dbReference type="InterPro" id="IPR054594">
    <property type="entry name" value="Lon_lid"/>
</dbReference>
<dbReference type="OrthoDB" id="9803599at2"/>
<dbReference type="PRINTS" id="PR00830">
    <property type="entry name" value="ENDOLAPTASE"/>
</dbReference>
<evidence type="ECO:0000259" key="13">
    <source>
        <dbReference type="PROSITE" id="PS51786"/>
    </source>
</evidence>
<evidence type="ECO:0000313" key="14">
    <source>
        <dbReference type="EMBL" id="ROR03243.1"/>
    </source>
</evidence>